<name>A0A7R8WGC7_9CRUS</name>
<sequence>MTTLREKYLLRRMGGKYVNALNDAMNILKKRKRNENSHLGLDVPGSKRPNSAFAGAEWIKLLSLLPFLSGPGFQHRNGHRGFGNPREMWVREMMDKWESGPYPTMDDIITKYQRKLNRMFHLLRLHNGDPEVFMNVTPTDSAQLPPRAMHDSFRVCTLPLRTIYKTTASNPYLGSQGGVRMGRLLEEIDKFMCPVAYAHFRNPLQSDSMPPCVVFVTGTVNQINFPEDLVKPNLDLRFRGHVAATTKSTIALPVVVEQGSFKDGWNFVFEATLVAVCRSVIGNSVPVNPIQPAGVEEEEIHALGKKFLSERGQMKNFNPVKYVPSESERQLIHDLFVATMQESSSFVPRSIPKNSRMMSECRQSNVFMCHPEYRNLYGTIFGGWIMRQMYELSFSTAWIFMKEKPMDRFLNEVEFQAPVMAGALLQLEASVVYTEGHLCVSSGRHVSCLNIPMEWSEGPWESMEEMELRYHRKLDRMYRLLLKHDKDSEYVKSRTPTVETVMPRRTMMESYRVAVIPLSRMAHRSLKNPFISSAGELRIGRLLEEVDKFLYLISFSHFKNPLQREGEPPCVVFVTGGVNEISFPRFSTKPDVDLRFRGHVAATTRTTMALPVVVEQGSLKRGWKTIIQATLVVVCRSMNNTAVPVNAVKPTNLKEEKVFEEAMRFFETRKATMSIVTMDHLPTNEERALIHEKFLVTMAKTKTSMQPLVPSDNRMMEPYHRENLHLCHPEYKNIYGKIFGGWMMRQMYELCFATAWVFMREKPKDCFMDEIHFDTPVDAGSLLEIRTWVVYTHDTYCLASFARNSKVKCSADIHDPVSMELRRALAILEKFCPAANFKHKDLYREYGSIEDPEELGLEPRGELGAHLKLGAAVHGARRSPARLAVAW</sequence>
<reference evidence="5" key="1">
    <citation type="submission" date="2020-11" db="EMBL/GenBank/DDBJ databases">
        <authorList>
            <person name="Tran Van P."/>
        </authorList>
    </citation>
    <scope>NUCLEOTIDE SEQUENCE</scope>
</reference>
<evidence type="ECO:0000256" key="3">
    <source>
        <dbReference type="ARBA" id="ARBA00022801"/>
    </source>
</evidence>
<evidence type="ECO:0000256" key="1">
    <source>
        <dbReference type="ARBA" id="ARBA00010458"/>
    </source>
</evidence>
<keyword evidence="3" id="KW-0378">Hydrolase</keyword>
<accession>A0A7R8WGC7</accession>
<dbReference type="InterPro" id="IPR029069">
    <property type="entry name" value="HotDog_dom_sf"/>
</dbReference>
<dbReference type="GO" id="GO:0006637">
    <property type="term" value="P:acyl-CoA metabolic process"/>
    <property type="evidence" value="ECO:0007669"/>
    <property type="project" value="TreeGrafter"/>
</dbReference>
<dbReference type="SUPFAM" id="SSF54637">
    <property type="entry name" value="Thioesterase/thiol ester dehydrase-isomerase"/>
    <property type="match status" value="4"/>
</dbReference>
<dbReference type="PROSITE" id="PS51770">
    <property type="entry name" value="HOTDOG_ACOT"/>
    <property type="match status" value="2"/>
</dbReference>
<evidence type="ECO:0000313" key="5">
    <source>
        <dbReference type="EMBL" id="CAD7230469.1"/>
    </source>
</evidence>
<gene>
    <name evidence="5" type="ORF">CTOB1V02_LOCUS8327</name>
</gene>
<evidence type="ECO:0000256" key="2">
    <source>
        <dbReference type="ARBA" id="ARBA00022737"/>
    </source>
</evidence>
<dbReference type="CDD" id="cd03442">
    <property type="entry name" value="BFIT_BACH"/>
    <property type="match status" value="2"/>
</dbReference>
<comment type="similarity">
    <text evidence="1">Belongs to the acyl coenzyme A hydrolase family.</text>
</comment>
<dbReference type="Gene3D" id="3.10.129.10">
    <property type="entry name" value="Hotdog Thioesterase"/>
    <property type="match status" value="4"/>
</dbReference>
<dbReference type="OrthoDB" id="331699at2759"/>
<dbReference type="GO" id="GO:0005739">
    <property type="term" value="C:mitochondrion"/>
    <property type="evidence" value="ECO:0007669"/>
    <property type="project" value="TreeGrafter"/>
</dbReference>
<dbReference type="PANTHER" id="PTHR12655">
    <property type="entry name" value="ACYL-COA THIOESTERASE"/>
    <property type="match status" value="1"/>
</dbReference>
<keyword evidence="2" id="KW-0677">Repeat</keyword>
<evidence type="ECO:0000256" key="4">
    <source>
        <dbReference type="ARBA" id="ARBA00022946"/>
    </source>
</evidence>
<dbReference type="AlphaFoldDB" id="A0A7R8WGC7"/>
<dbReference type="InterPro" id="IPR033120">
    <property type="entry name" value="HOTDOG_ACOT"/>
</dbReference>
<dbReference type="PANTHER" id="PTHR12655:SF0">
    <property type="entry name" value="ACYL-COENZYME A THIOESTERASE 9, MITOCHONDRIAL"/>
    <property type="match status" value="1"/>
</dbReference>
<dbReference type="GO" id="GO:0047617">
    <property type="term" value="F:fatty acyl-CoA hydrolase activity"/>
    <property type="evidence" value="ECO:0007669"/>
    <property type="project" value="TreeGrafter"/>
</dbReference>
<keyword evidence="4" id="KW-0809">Transit peptide</keyword>
<protein>
    <submittedName>
        <fullName evidence="5">Uncharacterized protein</fullName>
    </submittedName>
</protein>
<dbReference type="EMBL" id="OB662708">
    <property type="protein sequence ID" value="CAD7230469.1"/>
    <property type="molecule type" value="Genomic_DNA"/>
</dbReference>
<proteinExistence type="inferred from homology"/>
<organism evidence="5">
    <name type="scientific">Cyprideis torosa</name>
    <dbReference type="NCBI Taxonomy" id="163714"/>
    <lineage>
        <taxon>Eukaryota</taxon>
        <taxon>Metazoa</taxon>
        <taxon>Ecdysozoa</taxon>
        <taxon>Arthropoda</taxon>
        <taxon>Crustacea</taxon>
        <taxon>Oligostraca</taxon>
        <taxon>Ostracoda</taxon>
        <taxon>Podocopa</taxon>
        <taxon>Podocopida</taxon>
        <taxon>Cytherocopina</taxon>
        <taxon>Cytheroidea</taxon>
        <taxon>Cytherideidae</taxon>
        <taxon>Cyprideis</taxon>
    </lineage>
</organism>